<dbReference type="Gene3D" id="2.60.40.10">
    <property type="entry name" value="Immunoglobulins"/>
    <property type="match status" value="1"/>
</dbReference>
<protein>
    <recommendedName>
        <fullName evidence="8">MSP domain-containing protein</fullName>
    </recommendedName>
</protein>
<evidence type="ECO:0000256" key="3">
    <source>
        <dbReference type="ARBA" id="ARBA00022692"/>
    </source>
</evidence>
<proteinExistence type="inferred from homology"/>
<evidence type="ECO:0000259" key="8">
    <source>
        <dbReference type="PROSITE" id="PS50202"/>
    </source>
</evidence>
<dbReference type="KEGG" id="scac:106086976"/>
<dbReference type="InterPro" id="IPR008962">
    <property type="entry name" value="PapD-like_sf"/>
</dbReference>
<dbReference type="InterPro" id="IPR016763">
    <property type="entry name" value="VAP"/>
</dbReference>
<comment type="similarity">
    <text evidence="2">Belongs to the VAMP-associated protein (VAP) (TC 9.B.17) family.</text>
</comment>
<gene>
    <name evidence="9" type="primary">106086976</name>
</gene>
<evidence type="ECO:0000256" key="1">
    <source>
        <dbReference type="ARBA" id="ARBA00004211"/>
    </source>
</evidence>
<accession>A0A1I8NMZ2</accession>
<dbReference type="InterPro" id="IPR000535">
    <property type="entry name" value="MSP_dom"/>
</dbReference>
<dbReference type="STRING" id="35570.A0A1I8NMZ2"/>
<dbReference type="PANTHER" id="PTHR10809:SF6">
    <property type="entry name" value="AT11025P-RELATED"/>
    <property type="match status" value="1"/>
</dbReference>
<dbReference type="Proteomes" id="UP000095300">
    <property type="component" value="Unassembled WGS sequence"/>
</dbReference>
<evidence type="ECO:0000256" key="7">
    <source>
        <dbReference type="SAM" id="Phobius"/>
    </source>
</evidence>
<keyword evidence="4 7" id="KW-1133">Transmembrane helix</keyword>
<name>A0A1I8NMZ2_STOCA</name>
<dbReference type="PIRSF" id="PIRSF019693">
    <property type="entry name" value="VAMP-associated"/>
    <property type="match status" value="1"/>
</dbReference>
<organism evidence="9 10">
    <name type="scientific">Stomoxys calcitrans</name>
    <name type="common">Stable fly</name>
    <name type="synonym">Conops calcitrans</name>
    <dbReference type="NCBI Taxonomy" id="35570"/>
    <lineage>
        <taxon>Eukaryota</taxon>
        <taxon>Metazoa</taxon>
        <taxon>Ecdysozoa</taxon>
        <taxon>Arthropoda</taxon>
        <taxon>Hexapoda</taxon>
        <taxon>Insecta</taxon>
        <taxon>Pterygota</taxon>
        <taxon>Neoptera</taxon>
        <taxon>Endopterygota</taxon>
        <taxon>Diptera</taxon>
        <taxon>Brachycera</taxon>
        <taxon>Muscomorpha</taxon>
        <taxon>Muscoidea</taxon>
        <taxon>Muscidae</taxon>
        <taxon>Stomoxys</taxon>
    </lineage>
</organism>
<keyword evidence="3 7" id="KW-0812">Transmembrane</keyword>
<keyword evidence="10" id="KW-1185">Reference proteome</keyword>
<evidence type="ECO:0000256" key="5">
    <source>
        <dbReference type="ARBA" id="ARBA00023136"/>
    </source>
</evidence>
<dbReference type="EnsemblMetazoa" id="SCAU000479-RA">
    <property type="protein sequence ID" value="SCAU000479-PA"/>
    <property type="gene ID" value="SCAU000479"/>
</dbReference>
<evidence type="ECO:0000256" key="4">
    <source>
        <dbReference type="ARBA" id="ARBA00022989"/>
    </source>
</evidence>
<dbReference type="GO" id="GO:0090158">
    <property type="term" value="P:endoplasmic reticulum membrane organization"/>
    <property type="evidence" value="ECO:0007669"/>
    <property type="project" value="TreeGrafter"/>
</dbReference>
<feature type="coiled-coil region" evidence="6">
    <location>
        <begin position="176"/>
        <end position="203"/>
    </location>
</feature>
<dbReference type="PANTHER" id="PTHR10809">
    <property type="entry name" value="VESICLE-ASSOCIATED MEMBRANE PROTEIN-ASSOCIATED PROTEIN"/>
    <property type="match status" value="1"/>
</dbReference>
<feature type="transmembrane region" description="Helical" evidence="7">
    <location>
        <begin position="231"/>
        <end position="251"/>
    </location>
</feature>
<reference evidence="9" key="1">
    <citation type="submission" date="2020-05" db="UniProtKB">
        <authorList>
            <consortium name="EnsemblMetazoa"/>
        </authorList>
    </citation>
    <scope>IDENTIFICATION</scope>
    <source>
        <strain evidence="9">USDA</strain>
    </source>
</reference>
<keyword evidence="5 7" id="KW-0472">Membrane</keyword>
<dbReference type="InterPro" id="IPR013783">
    <property type="entry name" value="Ig-like_fold"/>
</dbReference>
<sequence length="252" mass="29053">MGIPEAQLKAKLLIDPPNELRFRGPFTKPVINTLQLTNPSDNDILFKIKTTAPKRYCVRPNFGCVKGHETTSVEICLQQFNFDPFEKNKHKFMVQSVVCPLIEDEPIGYFDIWKELPPENFMDAKLKCVFEMPNEDEDEQPSAAVKVVKNETSASPPQVKNEEKQIPSMDNLDRSEYSVTKELRELREENSKLRKENINVKEQVLRLRSIIPKQSDMEFYNPARAEKQIPMFFIAITIAAVIFGILFGKFLL</sequence>
<evidence type="ECO:0000256" key="2">
    <source>
        <dbReference type="ARBA" id="ARBA00008932"/>
    </source>
</evidence>
<dbReference type="GO" id="GO:0033149">
    <property type="term" value="F:FFAT motif binding"/>
    <property type="evidence" value="ECO:0007669"/>
    <property type="project" value="TreeGrafter"/>
</dbReference>
<dbReference type="SUPFAM" id="SSF49354">
    <property type="entry name" value="PapD-like"/>
    <property type="match status" value="1"/>
</dbReference>
<keyword evidence="6" id="KW-0175">Coiled coil</keyword>
<dbReference type="OrthoDB" id="264603at2759"/>
<evidence type="ECO:0000313" key="9">
    <source>
        <dbReference type="EnsemblMetazoa" id="SCAU000479-PA"/>
    </source>
</evidence>
<dbReference type="VEuPathDB" id="VectorBase:SCAU000479"/>
<evidence type="ECO:0000256" key="6">
    <source>
        <dbReference type="SAM" id="Coils"/>
    </source>
</evidence>
<dbReference type="GO" id="GO:0005789">
    <property type="term" value="C:endoplasmic reticulum membrane"/>
    <property type="evidence" value="ECO:0007669"/>
    <property type="project" value="InterPro"/>
</dbReference>
<dbReference type="PROSITE" id="PS50202">
    <property type="entry name" value="MSP"/>
    <property type="match status" value="1"/>
</dbReference>
<dbReference type="Pfam" id="PF00635">
    <property type="entry name" value="Motile_Sperm"/>
    <property type="match status" value="1"/>
</dbReference>
<comment type="subcellular location">
    <subcellularLocation>
        <location evidence="1">Membrane</location>
        <topology evidence="1">Single-pass type IV membrane protein</topology>
    </subcellularLocation>
</comment>
<dbReference type="AlphaFoldDB" id="A0A1I8NMZ2"/>
<evidence type="ECO:0000313" key="10">
    <source>
        <dbReference type="Proteomes" id="UP000095300"/>
    </source>
</evidence>
<dbReference type="GO" id="GO:0061817">
    <property type="term" value="P:endoplasmic reticulum-plasma membrane tethering"/>
    <property type="evidence" value="ECO:0007669"/>
    <property type="project" value="TreeGrafter"/>
</dbReference>
<feature type="domain" description="MSP" evidence="8">
    <location>
        <begin position="11"/>
        <end position="131"/>
    </location>
</feature>
<dbReference type="GO" id="GO:0005886">
    <property type="term" value="C:plasma membrane"/>
    <property type="evidence" value="ECO:0007669"/>
    <property type="project" value="TreeGrafter"/>
</dbReference>